<name>A0A6N7EWD9_9GAMM</name>
<keyword evidence="2 9" id="KW-0813">Transport</keyword>
<feature type="region of interest" description="Disordered" evidence="10">
    <location>
        <begin position="160"/>
        <end position="179"/>
    </location>
</feature>
<dbReference type="GO" id="GO:0005886">
    <property type="term" value="C:plasma membrane"/>
    <property type="evidence" value="ECO:0007669"/>
    <property type="project" value="UniProtKB-SubCell"/>
</dbReference>
<feature type="transmembrane region" description="Helical" evidence="9">
    <location>
        <begin position="46"/>
        <end position="65"/>
    </location>
</feature>
<dbReference type="RefSeq" id="WP_152810227.1">
    <property type="nucleotide sequence ID" value="NZ_WHNW01000005.1"/>
</dbReference>
<dbReference type="InterPro" id="IPR055348">
    <property type="entry name" value="DctQ"/>
</dbReference>
<comment type="similarity">
    <text evidence="8 9">Belongs to the TRAP transporter small permease family.</text>
</comment>
<evidence type="ECO:0000256" key="2">
    <source>
        <dbReference type="ARBA" id="ARBA00022448"/>
    </source>
</evidence>
<sequence length="179" mass="20134">MKIIDQLSKWIGYGVAWLTFFMVLATFYNVISRYFLNAYSIQLNEAVLIMNALVFLLSAPLLLYADKHVRVDVLYTRLNNTQKGIVDLFGTLALLLPFCAFIIYYSWQYVASSWRLKESSGEVGGLPALYLVKSLIIVVAVLLILQGISLVFHKIKQIKTGQPSPNIDTHTSPAAKETN</sequence>
<dbReference type="PANTHER" id="PTHR35011:SF4">
    <property type="entry name" value="SLL1102 PROTEIN"/>
    <property type="match status" value="1"/>
</dbReference>
<keyword evidence="4 9" id="KW-0997">Cell inner membrane</keyword>
<feature type="transmembrane region" description="Helical" evidence="9">
    <location>
        <begin position="12"/>
        <end position="31"/>
    </location>
</feature>
<accession>A0A6N7EWD9</accession>
<comment type="caution">
    <text evidence="12">The sequence shown here is derived from an EMBL/GenBank/DDBJ whole genome shotgun (WGS) entry which is preliminary data.</text>
</comment>
<evidence type="ECO:0000256" key="9">
    <source>
        <dbReference type="RuleBase" id="RU369079"/>
    </source>
</evidence>
<keyword evidence="5 9" id="KW-0812">Transmembrane</keyword>
<keyword evidence="7 9" id="KW-0472">Membrane</keyword>
<organism evidence="12 13">
    <name type="scientific">Ostreibacterium oceani</name>
    <dbReference type="NCBI Taxonomy" id="2654998"/>
    <lineage>
        <taxon>Bacteria</taxon>
        <taxon>Pseudomonadati</taxon>
        <taxon>Pseudomonadota</taxon>
        <taxon>Gammaproteobacteria</taxon>
        <taxon>Cardiobacteriales</taxon>
        <taxon>Ostreibacteriaceae</taxon>
        <taxon>Ostreibacterium</taxon>
    </lineage>
</organism>
<dbReference type="PANTHER" id="PTHR35011">
    <property type="entry name" value="2,3-DIKETO-L-GULONATE TRAP TRANSPORTER SMALL PERMEASE PROTEIN YIAM"/>
    <property type="match status" value="1"/>
</dbReference>
<evidence type="ECO:0000256" key="7">
    <source>
        <dbReference type="ARBA" id="ARBA00023136"/>
    </source>
</evidence>
<comment type="subunit">
    <text evidence="9">The complex comprises the extracytoplasmic solute receptor protein and the two transmembrane proteins.</text>
</comment>
<feature type="transmembrane region" description="Helical" evidence="9">
    <location>
        <begin position="85"/>
        <end position="107"/>
    </location>
</feature>
<evidence type="ECO:0000256" key="1">
    <source>
        <dbReference type="ARBA" id="ARBA00004429"/>
    </source>
</evidence>
<evidence type="ECO:0000259" key="11">
    <source>
        <dbReference type="Pfam" id="PF04290"/>
    </source>
</evidence>
<dbReference type="EMBL" id="WHNW01000005">
    <property type="protein sequence ID" value="MPV86223.1"/>
    <property type="molecule type" value="Genomic_DNA"/>
</dbReference>
<reference evidence="12 13" key="1">
    <citation type="submission" date="2019-10" db="EMBL/GenBank/DDBJ databases">
        <title>Cardiobacteriales fam. a chemoheterotrophic member of the order Cardiobacteriales, and proposal of Cardiobacteriales fam. nov.</title>
        <authorList>
            <person name="Wang C."/>
        </authorList>
    </citation>
    <scope>NUCLEOTIDE SEQUENCE [LARGE SCALE GENOMIC DNA]</scope>
    <source>
        <strain evidence="12 13">ML27</strain>
    </source>
</reference>
<feature type="compositionally biased region" description="Polar residues" evidence="10">
    <location>
        <begin position="160"/>
        <end position="172"/>
    </location>
</feature>
<comment type="subcellular location">
    <subcellularLocation>
        <location evidence="1 9">Cell inner membrane</location>
        <topology evidence="1 9">Multi-pass membrane protein</topology>
    </subcellularLocation>
</comment>
<evidence type="ECO:0000313" key="12">
    <source>
        <dbReference type="EMBL" id="MPV86223.1"/>
    </source>
</evidence>
<protein>
    <recommendedName>
        <fullName evidence="9">TRAP transporter small permease protein</fullName>
    </recommendedName>
</protein>
<keyword evidence="3" id="KW-1003">Cell membrane</keyword>
<dbReference type="AlphaFoldDB" id="A0A6N7EWD9"/>
<dbReference type="GO" id="GO:0022857">
    <property type="term" value="F:transmembrane transporter activity"/>
    <property type="evidence" value="ECO:0007669"/>
    <property type="project" value="UniProtKB-UniRule"/>
</dbReference>
<feature type="domain" description="Tripartite ATP-independent periplasmic transporters DctQ component" evidence="11">
    <location>
        <begin position="22"/>
        <end position="155"/>
    </location>
</feature>
<dbReference type="Proteomes" id="UP000471298">
    <property type="component" value="Unassembled WGS sequence"/>
</dbReference>
<evidence type="ECO:0000313" key="13">
    <source>
        <dbReference type="Proteomes" id="UP000471298"/>
    </source>
</evidence>
<evidence type="ECO:0000256" key="3">
    <source>
        <dbReference type="ARBA" id="ARBA00022475"/>
    </source>
</evidence>
<comment type="function">
    <text evidence="9">Part of the tripartite ATP-independent periplasmic (TRAP) transport system.</text>
</comment>
<feature type="transmembrane region" description="Helical" evidence="9">
    <location>
        <begin position="127"/>
        <end position="152"/>
    </location>
</feature>
<evidence type="ECO:0000256" key="5">
    <source>
        <dbReference type="ARBA" id="ARBA00022692"/>
    </source>
</evidence>
<dbReference type="InParanoid" id="A0A6N7EWD9"/>
<evidence type="ECO:0000256" key="10">
    <source>
        <dbReference type="SAM" id="MobiDB-lite"/>
    </source>
</evidence>
<gene>
    <name evidence="12" type="ORF">GCU85_05700</name>
</gene>
<evidence type="ECO:0000256" key="4">
    <source>
        <dbReference type="ARBA" id="ARBA00022519"/>
    </source>
</evidence>
<keyword evidence="13" id="KW-1185">Reference proteome</keyword>
<dbReference type="InterPro" id="IPR007387">
    <property type="entry name" value="TRAP_DctQ"/>
</dbReference>
<proteinExistence type="inferred from homology"/>
<evidence type="ECO:0000256" key="8">
    <source>
        <dbReference type="ARBA" id="ARBA00038436"/>
    </source>
</evidence>
<keyword evidence="6 9" id="KW-1133">Transmembrane helix</keyword>
<evidence type="ECO:0000256" key="6">
    <source>
        <dbReference type="ARBA" id="ARBA00022989"/>
    </source>
</evidence>
<dbReference type="Pfam" id="PF04290">
    <property type="entry name" value="DctQ"/>
    <property type="match status" value="1"/>
</dbReference>